<dbReference type="PANTHER" id="PTHR46211:SF1">
    <property type="entry name" value="GLYCEROPHOSPHODIESTER PHOSPHODIESTERASE, CYTOPLASMIC"/>
    <property type="match status" value="1"/>
</dbReference>
<gene>
    <name evidence="3" type="ORF">GA0071312_3790</name>
    <name evidence="2" type="ORF">HLUCCO17_00190</name>
</gene>
<dbReference type="EMBL" id="FMBM01000003">
    <property type="protein sequence ID" value="SCC82779.1"/>
    <property type="molecule type" value="Genomic_DNA"/>
</dbReference>
<reference evidence="3 5" key="2">
    <citation type="submission" date="2016-08" db="EMBL/GenBank/DDBJ databases">
        <authorList>
            <person name="Varghese N."/>
            <person name="Submissions Spin"/>
        </authorList>
    </citation>
    <scope>NUCLEOTIDE SEQUENCE [LARGE SCALE GENOMIC DNA]</scope>
    <source>
        <strain evidence="3 5">HL-109</strain>
    </source>
</reference>
<dbReference type="STRING" id="1653334.GA0071312_3790"/>
<dbReference type="AlphaFoldDB" id="A0A0P7Y5M9"/>
<comment type="caution">
    <text evidence="2">The sequence shown here is derived from an EMBL/GenBank/DDBJ whole genome shotgun (WGS) entry which is preliminary data.</text>
</comment>
<accession>A0A0P7Y5M9</accession>
<dbReference type="Gene3D" id="3.20.20.190">
    <property type="entry name" value="Phosphatidylinositol (PI) phosphodiesterase"/>
    <property type="match status" value="1"/>
</dbReference>
<protein>
    <submittedName>
        <fullName evidence="2">Glycerophosphoryl diester phosphodiesterase</fullName>
    </submittedName>
</protein>
<dbReference type="Proteomes" id="UP000050497">
    <property type="component" value="Unassembled WGS sequence"/>
</dbReference>
<reference evidence="2 4" key="1">
    <citation type="submission" date="2015-09" db="EMBL/GenBank/DDBJ databases">
        <title>Identification and resolution of microdiversity through metagenomic sequencing of parallel consortia.</title>
        <authorList>
            <person name="Nelson W.C."/>
            <person name="Romine M.F."/>
            <person name="Lindemann S.R."/>
        </authorList>
    </citation>
    <scope>NUCLEOTIDE SEQUENCE [LARGE SCALE GENOMIC DNA]</scope>
    <source>
        <strain evidence="2">HL-109</strain>
    </source>
</reference>
<dbReference type="EMBL" id="LJSX01000001">
    <property type="protein sequence ID" value="KPQ12545.1"/>
    <property type="molecule type" value="Genomic_DNA"/>
</dbReference>
<keyword evidence="5" id="KW-1185">Reference proteome</keyword>
<dbReference type="GO" id="GO:0008081">
    <property type="term" value="F:phosphoric diester hydrolase activity"/>
    <property type="evidence" value="ECO:0007669"/>
    <property type="project" value="InterPro"/>
</dbReference>
<dbReference type="PANTHER" id="PTHR46211">
    <property type="entry name" value="GLYCEROPHOSPHORYL DIESTER PHOSPHODIESTERASE"/>
    <property type="match status" value="1"/>
</dbReference>
<evidence type="ECO:0000313" key="4">
    <source>
        <dbReference type="Proteomes" id="UP000050497"/>
    </source>
</evidence>
<dbReference type="PATRIC" id="fig|1653334.4.peg.1794"/>
<dbReference type="RefSeq" id="WP_238947345.1">
    <property type="nucleotide sequence ID" value="NZ_FMBM01000003.1"/>
</dbReference>
<sequence length="259" mass="27739">MMSSPLSPPAGAPWLTTRPIAHRGLHDRSAGVIENSLDAARAAIDGGYAIECDVQDSADGEAFVFHDHDLARLTGRAGAFCALRADLLDTLSLQDAQAAGRIPRLADFLSLVAGRVPLVIEIKSRFDGNPALTRRCLEILGDYAGPFCVKSFDPQIVAWLCRDAPHILRGIVADAAGSGPPDGTGMKRDGCLARGHLLHFDETRPDFVSWKAADLPHAAPFLCRSLRGMPILAWTVRSPDQAADVRAHADQIVFEGFGA</sequence>
<evidence type="ECO:0000313" key="2">
    <source>
        <dbReference type="EMBL" id="KPQ12545.1"/>
    </source>
</evidence>
<proteinExistence type="predicted"/>
<evidence type="ECO:0000313" key="5">
    <source>
        <dbReference type="Proteomes" id="UP000182800"/>
    </source>
</evidence>
<organism evidence="2 4">
    <name type="scientific">Saliniramus fredricksonii</name>
    <dbReference type="NCBI Taxonomy" id="1653334"/>
    <lineage>
        <taxon>Bacteria</taxon>
        <taxon>Pseudomonadati</taxon>
        <taxon>Pseudomonadota</taxon>
        <taxon>Alphaproteobacteria</taxon>
        <taxon>Hyphomicrobiales</taxon>
        <taxon>Salinarimonadaceae</taxon>
        <taxon>Saliniramus</taxon>
    </lineage>
</organism>
<evidence type="ECO:0000259" key="1">
    <source>
        <dbReference type="PROSITE" id="PS51704"/>
    </source>
</evidence>
<dbReference type="PROSITE" id="PS51704">
    <property type="entry name" value="GP_PDE"/>
    <property type="match status" value="1"/>
</dbReference>
<dbReference type="GO" id="GO:0006629">
    <property type="term" value="P:lipid metabolic process"/>
    <property type="evidence" value="ECO:0007669"/>
    <property type="project" value="InterPro"/>
</dbReference>
<evidence type="ECO:0000313" key="3">
    <source>
        <dbReference type="EMBL" id="SCC82779.1"/>
    </source>
</evidence>
<dbReference type="Pfam" id="PF03009">
    <property type="entry name" value="GDPD"/>
    <property type="match status" value="1"/>
</dbReference>
<dbReference type="InterPro" id="IPR030395">
    <property type="entry name" value="GP_PDE_dom"/>
</dbReference>
<name>A0A0P7Y5M9_9HYPH</name>
<feature type="domain" description="GP-PDE" evidence="1">
    <location>
        <begin position="17"/>
        <end position="259"/>
    </location>
</feature>
<dbReference type="InterPro" id="IPR017946">
    <property type="entry name" value="PLC-like_Pdiesterase_TIM-brl"/>
</dbReference>
<dbReference type="SUPFAM" id="SSF51695">
    <property type="entry name" value="PLC-like phosphodiesterases"/>
    <property type="match status" value="1"/>
</dbReference>
<dbReference type="Proteomes" id="UP000182800">
    <property type="component" value="Unassembled WGS sequence"/>
</dbReference>